<comment type="function">
    <text evidence="2 11">Catalyzes the insertion of molybdate into adenylated molybdopterin with the concomitant release of AMP.</text>
</comment>
<evidence type="ECO:0000313" key="14">
    <source>
        <dbReference type="Proteomes" id="UP000291301"/>
    </source>
</evidence>
<dbReference type="Proteomes" id="UP000291301">
    <property type="component" value="Unassembled WGS sequence"/>
</dbReference>
<dbReference type="UniPathway" id="UPA00344"/>
<evidence type="ECO:0000256" key="10">
    <source>
        <dbReference type="ARBA" id="ARBA00047317"/>
    </source>
</evidence>
<dbReference type="Pfam" id="PF03454">
    <property type="entry name" value="MoeA_C"/>
    <property type="match status" value="1"/>
</dbReference>
<keyword evidence="8 11" id="KW-0460">Magnesium</keyword>
<sequence>MTDRGGRRKLLDDCFLHDTDRMRHADVMALLRKRLACVASVKIVPLAVAHRRISARDVVANRPVPMHENSAVDGYAFNHADYAENAGKLSLGGRLAAGDTEARDLKQGECVRIFTGAVMPDGADTVAMQEDCRIEGEMILIPEGLKAGANCRHSGEDLATGETVVPAGQIIRAQDIAALASMGLAEIQVRSRLRVAVMSTGNELVAPGGTIRHGQVFDSNAIMLRTLVESLGGLVTDIGIVEDRAERIESALAEAAKSHDLVITSGGASRGEEDHMLAALDRLGKRHLWQIAIKPGRPMMFGQIGDCVVLSLPGNPVAAFVCFLLYVRTAMDALAGADHRDPVRYPLPAAFDIPKKKRDRREFLRGHLVPKTADGALTVAKYPQDGSGLISGLRAADGLIELGEEVTSVRRGDMVDFIPFAEFGVV</sequence>
<evidence type="ECO:0000256" key="7">
    <source>
        <dbReference type="ARBA" id="ARBA00022723"/>
    </source>
</evidence>
<dbReference type="EC" id="2.10.1.1" evidence="11"/>
<organism evidence="13 14">
    <name type="scientific">Oricola cellulosilytica</name>
    <dbReference type="NCBI Taxonomy" id="1429082"/>
    <lineage>
        <taxon>Bacteria</taxon>
        <taxon>Pseudomonadati</taxon>
        <taxon>Pseudomonadota</taxon>
        <taxon>Alphaproteobacteria</taxon>
        <taxon>Hyphomicrobiales</taxon>
        <taxon>Ahrensiaceae</taxon>
        <taxon>Oricola</taxon>
    </lineage>
</organism>
<name>A0A4R0P7B5_9HYPH</name>
<keyword evidence="7 11" id="KW-0479">Metal-binding</keyword>
<dbReference type="SUPFAM" id="SSF53218">
    <property type="entry name" value="Molybdenum cofactor biosynthesis proteins"/>
    <property type="match status" value="1"/>
</dbReference>
<keyword evidence="14" id="KW-1185">Reference proteome</keyword>
<dbReference type="Pfam" id="PF03453">
    <property type="entry name" value="MoeA_N"/>
    <property type="match status" value="1"/>
</dbReference>
<evidence type="ECO:0000256" key="9">
    <source>
        <dbReference type="ARBA" id="ARBA00023150"/>
    </source>
</evidence>
<dbReference type="InterPro" id="IPR001453">
    <property type="entry name" value="MoaB/Mog_dom"/>
</dbReference>
<comment type="similarity">
    <text evidence="4 11">Belongs to the MoeA family.</text>
</comment>
<keyword evidence="5 11" id="KW-0500">Molybdenum</keyword>
<accession>A0A4R0P7B5</accession>
<proteinExistence type="inferred from homology"/>
<dbReference type="GO" id="GO:0006777">
    <property type="term" value="P:Mo-molybdopterin cofactor biosynthetic process"/>
    <property type="evidence" value="ECO:0007669"/>
    <property type="project" value="UniProtKB-UniRule"/>
</dbReference>
<dbReference type="SUPFAM" id="SSF63867">
    <property type="entry name" value="MoeA C-terminal domain-like"/>
    <property type="match status" value="1"/>
</dbReference>
<dbReference type="FunFam" id="3.40.980.10:FF:000004">
    <property type="entry name" value="Molybdopterin molybdenumtransferase"/>
    <property type="match status" value="1"/>
</dbReference>
<comment type="caution">
    <text evidence="13">The sequence shown here is derived from an EMBL/GenBank/DDBJ whole genome shotgun (WGS) entry which is preliminary data.</text>
</comment>
<dbReference type="Gene3D" id="3.40.980.10">
    <property type="entry name" value="MoaB/Mog-like domain"/>
    <property type="match status" value="1"/>
</dbReference>
<dbReference type="InterPro" id="IPR038987">
    <property type="entry name" value="MoeA-like"/>
</dbReference>
<dbReference type="InterPro" id="IPR036425">
    <property type="entry name" value="MoaB/Mog-like_dom_sf"/>
</dbReference>
<dbReference type="OrthoDB" id="9804758at2"/>
<dbReference type="InterPro" id="IPR005110">
    <property type="entry name" value="MoeA_linker/N"/>
</dbReference>
<dbReference type="Gene3D" id="2.170.190.11">
    <property type="entry name" value="Molybdopterin biosynthesis moea protein, domain 3"/>
    <property type="match status" value="1"/>
</dbReference>
<protein>
    <recommendedName>
        <fullName evidence="11">Molybdopterin molybdenumtransferase</fullName>
        <ecNumber evidence="11">2.10.1.1</ecNumber>
    </recommendedName>
</protein>
<evidence type="ECO:0000256" key="3">
    <source>
        <dbReference type="ARBA" id="ARBA00005046"/>
    </source>
</evidence>
<dbReference type="InterPro" id="IPR036135">
    <property type="entry name" value="MoeA_linker/N_sf"/>
</dbReference>
<dbReference type="GO" id="GO:0005829">
    <property type="term" value="C:cytosol"/>
    <property type="evidence" value="ECO:0007669"/>
    <property type="project" value="TreeGrafter"/>
</dbReference>
<evidence type="ECO:0000256" key="11">
    <source>
        <dbReference type="RuleBase" id="RU365090"/>
    </source>
</evidence>
<dbReference type="InterPro" id="IPR036688">
    <property type="entry name" value="MoeA_C_domain_IV_sf"/>
</dbReference>
<keyword evidence="9 11" id="KW-0501">Molybdenum cofactor biosynthesis</keyword>
<dbReference type="RefSeq" id="WP_131570773.1">
    <property type="nucleotide sequence ID" value="NZ_JAINFK010000007.1"/>
</dbReference>
<dbReference type="PROSITE" id="PS01079">
    <property type="entry name" value="MOCF_BIOSYNTHESIS_2"/>
    <property type="match status" value="1"/>
</dbReference>
<dbReference type="GO" id="GO:0046872">
    <property type="term" value="F:metal ion binding"/>
    <property type="evidence" value="ECO:0007669"/>
    <property type="project" value="UniProtKB-UniRule"/>
</dbReference>
<keyword evidence="6 11" id="KW-0808">Transferase</keyword>
<gene>
    <name evidence="13" type="ORF">E0D97_15895</name>
</gene>
<dbReference type="CDD" id="cd00887">
    <property type="entry name" value="MoeA"/>
    <property type="match status" value="1"/>
</dbReference>
<evidence type="ECO:0000256" key="8">
    <source>
        <dbReference type="ARBA" id="ARBA00022842"/>
    </source>
</evidence>
<dbReference type="PANTHER" id="PTHR10192">
    <property type="entry name" value="MOLYBDOPTERIN BIOSYNTHESIS PROTEIN"/>
    <property type="match status" value="1"/>
</dbReference>
<dbReference type="EMBL" id="SJST01000008">
    <property type="protein sequence ID" value="TCD11819.1"/>
    <property type="molecule type" value="Genomic_DNA"/>
</dbReference>
<dbReference type="SUPFAM" id="SSF63882">
    <property type="entry name" value="MoeA N-terminal region -like"/>
    <property type="match status" value="1"/>
</dbReference>
<dbReference type="GO" id="GO:0061599">
    <property type="term" value="F:molybdopterin molybdotransferase activity"/>
    <property type="evidence" value="ECO:0007669"/>
    <property type="project" value="UniProtKB-UniRule"/>
</dbReference>
<comment type="catalytic activity">
    <reaction evidence="10">
        <text>adenylyl-molybdopterin + molybdate = Mo-molybdopterin + AMP + H(+)</text>
        <dbReference type="Rhea" id="RHEA:35047"/>
        <dbReference type="ChEBI" id="CHEBI:15378"/>
        <dbReference type="ChEBI" id="CHEBI:36264"/>
        <dbReference type="ChEBI" id="CHEBI:62727"/>
        <dbReference type="ChEBI" id="CHEBI:71302"/>
        <dbReference type="ChEBI" id="CHEBI:456215"/>
        <dbReference type="EC" id="2.10.1.1"/>
    </reaction>
</comment>
<dbReference type="Pfam" id="PF00994">
    <property type="entry name" value="MoCF_biosynth"/>
    <property type="match status" value="1"/>
</dbReference>
<evidence type="ECO:0000259" key="12">
    <source>
        <dbReference type="SMART" id="SM00852"/>
    </source>
</evidence>
<dbReference type="Gene3D" id="2.40.340.10">
    <property type="entry name" value="MoeA, C-terminal, domain IV"/>
    <property type="match status" value="1"/>
</dbReference>
<evidence type="ECO:0000256" key="5">
    <source>
        <dbReference type="ARBA" id="ARBA00022505"/>
    </source>
</evidence>
<reference evidence="13 14" key="1">
    <citation type="journal article" date="2015" name="Antonie Van Leeuwenhoek">
        <title>Oricola cellulosilytica gen. nov., sp. nov., a cellulose-degrading bacterium of the family Phyllobacteriaceae isolated from surface seashore water, and emended descriptions of Mesorhizobium loti and Phyllobacterium myrsinacearum.</title>
        <authorList>
            <person name="Hameed A."/>
            <person name="Shahina M."/>
            <person name="Lai W.A."/>
            <person name="Lin S.Y."/>
            <person name="Young L.S."/>
            <person name="Liu Y.C."/>
            <person name="Hsu Y.H."/>
            <person name="Young C.C."/>
        </authorList>
    </citation>
    <scope>NUCLEOTIDE SEQUENCE [LARGE SCALE GENOMIC DNA]</scope>
    <source>
        <strain evidence="13 14">KCTC 52183</strain>
    </source>
</reference>
<dbReference type="SMART" id="SM00852">
    <property type="entry name" value="MoCF_biosynth"/>
    <property type="match status" value="1"/>
</dbReference>
<dbReference type="InterPro" id="IPR008284">
    <property type="entry name" value="MoCF_biosynth_CS"/>
</dbReference>
<dbReference type="Gene3D" id="3.90.105.10">
    <property type="entry name" value="Molybdopterin biosynthesis moea protein, domain 2"/>
    <property type="match status" value="1"/>
</dbReference>
<comment type="cofactor">
    <cofactor evidence="1 11">
        <name>Mg(2+)</name>
        <dbReference type="ChEBI" id="CHEBI:18420"/>
    </cofactor>
</comment>
<dbReference type="PANTHER" id="PTHR10192:SF5">
    <property type="entry name" value="GEPHYRIN"/>
    <property type="match status" value="1"/>
</dbReference>
<evidence type="ECO:0000313" key="13">
    <source>
        <dbReference type="EMBL" id="TCD11819.1"/>
    </source>
</evidence>
<evidence type="ECO:0000256" key="2">
    <source>
        <dbReference type="ARBA" id="ARBA00002901"/>
    </source>
</evidence>
<evidence type="ECO:0000256" key="1">
    <source>
        <dbReference type="ARBA" id="ARBA00001946"/>
    </source>
</evidence>
<dbReference type="AlphaFoldDB" id="A0A4R0P7B5"/>
<dbReference type="InterPro" id="IPR005111">
    <property type="entry name" value="MoeA_C_domain_IV"/>
</dbReference>
<dbReference type="NCBIfam" id="TIGR00177">
    <property type="entry name" value="molyb_syn"/>
    <property type="match status" value="1"/>
</dbReference>
<evidence type="ECO:0000256" key="4">
    <source>
        <dbReference type="ARBA" id="ARBA00010763"/>
    </source>
</evidence>
<comment type="pathway">
    <text evidence="3 11">Cofactor biosynthesis; molybdopterin biosynthesis.</text>
</comment>
<feature type="domain" description="MoaB/Mog" evidence="12">
    <location>
        <begin position="196"/>
        <end position="333"/>
    </location>
</feature>
<dbReference type="NCBIfam" id="NF045515">
    <property type="entry name" value="Glp_gephyrin"/>
    <property type="match status" value="1"/>
</dbReference>
<evidence type="ECO:0000256" key="6">
    <source>
        <dbReference type="ARBA" id="ARBA00022679"/>
    </source>
</evidence>